<sequence>MCRPLMSRAGRPSTVQFSQRQRVPTDFLKTASTSQKGSLLIFLFWTSWALLQMIPKASDAIKQLQVHIEAMDNSLEYTLATFTNSLVKLGVTFRPLLPYLPQENGKVEHLNRMLGDMAREMMVQSGMPVCFWRFAYCLACFLHNRIPNLQCVNSLPHQELFGTAPSIATLYPFGADAISYISLHQEELSASF</sequence>
<dbReference type="GO" id="GO:0032196">
    <property type="term" value="P:transposition"/>
    <property type="evidence" value="ECO:0007669"/>
    <property type="project" value="UniProtKB-KW"/>
</dbReference>
<evidence type="ECO:0000256" key="6">
    <source>
        <dbReference type="ARBA" id="ARBA00022801"/>
    </source>
</evidence>
<organism evidence="16 17">
    <name type="scientific">Austropuccinia psidii MF-1</name>
    <dbReference type="NCBI Taxonomy" id="1389203"/>
    <lineage>
        <taxon>Eukaryota</taxon>
        <taxon>Fungi</taxon>
        <taxon>Dikarya</taxon>
        <taxon>Basidiomycota</taxon>
        <taxon>Pucciniomycotina</taxon>
        <taxon>Pucciniomycetes</taxon>
        <taxon>Pucciniales</taxon>
        <taxon>Sphaerophragmiaceae</taxon>
        <taxon>Austropuccinia</taxon>
    </lineage>
</organism>
<keyword evidence="3" id="KW-0540">Nuclease</keyword>
<keyword evidence="10" id="KW-0695">RNA-directed DNA polymerase</keyword>
<dbReference type="InterPro" id="IPR001584">
    <property type="entry name" value="Integrase_cat-core"/>
</dbReference>
<evidence type="ECO:0000256" key="3">
    <source>
        <dbReference type="ARBA" id="ARBA00022722"/>
    </source>
</evidence>
<evidence type="ECO:0000256" key="4">
    <source>
        <dbReference type="ARBA" id="ARBA00022723"/>
    </source>
</evidence>
<keyword evidence="2" id="KW-0548">Nucleotidyltransferase</keyword>
<evidence type="ECO:0000256" key="7">
    <source>
        <dbReference type="ARBA" id="ARBA00022842"/>
    </source>
</evidence>
<dbReference type="GO" id="GO:0005634">
    <property type="term" value="C:nucleus"/>
    <property type="evidence" value="ECO:0007669"/>
    <property type="project" value="UniProtKB-ARBA"/>
</dbReference>
<evidence type="ECO:0000256" key="10">
    <source>
        <dbReference type="ARBA" id="ARBA00022918"/>
    </source>
</evidence>
<dbReference type="Gene3D" id="3.30.420.10">
    <property type="entry name" value="Ribonuclease H-like superfamily/Ribonuclease H"/>
    <property type="match status" value="1"/>
</dbReference>
<dbReference type="GO" id="GO:0046872">
    <property type="term" value="F:metal ion binding"/>
    <property type="evidence" value="ECO:0007669"/>
    <property type="project" value="UniProtKB-KW"/>
</dbReference>
<evidence type="ECO:0000313" key="16">
    <source>
        <dbReference type="EMBL" id="MBW0473635.1"/>
    </source>
</evidence>
<dbReference type="PANTHER" id="PTHR42648">
    <property type="entry name" value="TRANSPOSASE, PUTATIVE-RELATED"/>
    <property type="match status" value="1"/>
</dbReference>
<comment type="catalytic activity">
    <reaction evidence="13">
        <text>DNA(n) + a 2'-deoxyribonucleoside 5'-triphosphate = DNA(n+1) + diphosphate</text>
        <dbReference type="Rhea" id="RHEA:22508"/>
        <dbReference type="Rhea" id="RHEA-COMP:17339"/>
        <dbReference type="Rhea" id="RHEA-COMP:17340"/>
        <dbReference type="ChEBI" id="CHEBI:33019"/>
        <dbReference type="ChEBI" id="CHEBI:61560"/>
        <dbReference type="ChEBI" id="CHEBI:173112"/>
        <dbReference type="EC" id="2.7.7.49"/>
    </reaction>
</comment>
<dbReference type="GO" id="GO:0006310">
    <property type="term" value="P:DNA recombination"/>
    <property type="evidence" value="ECO:0007669"/>
    <property type="project" value="UniProtKB-KW"/>
</dbReference>
<gene>
    <name evidence="16" type="ORF">O181_013350</name>
</gene>
<dbReference type="InterPro" id="IPR036397">
    <property type="entry name" value="RNaseH_sf"/>
</dbReference>
<protein>
    <recommendedName>
        <fullName evidence="15">Integrase catalytic domain-containing protein</fullName>
    </recommendedName>
</protein>
<dbReference type="SUPFAM" id="SSF53098">
    <property type="entry name" value="Ribonuclease H-like"/>
    <property type="match status" value="1"/>
</dbReference>
<dbReference type="PANTHER" id="PTHR42648:SF11">
    <property type="entry name" value="TRANSPOSON TY4-P GAG-POL POLYPROTEIN"/>
    <property type="match status" value="1"/>
</dbReference>
<evidence type="ECO:0000313" key="17">
    <source>
        <dbReference type="Proteomes" id="UP000765509"/>
    </source>
</evidence>
<keyword evidence="11" id="KW-0239">DNA-directed DNA polymerase</keyword>
<evidence type="ECO:0000259" key="15">
    <source>
        <dbReference type="PROSITE" id="PS50994"/>
    </source>
</evidence>
<name>A0A9Q3GNU4_9BASI</name>
<dbReference type="GO" id="GO:0016787">
    <property type="term" value="F:hydrolase activity"/>
    <property type="evidence" value="ECO:0007669"/>
    <property type="project" value="UniProtKB-KW"/>
</dbReference>
<evidence type="ECO:0000256" key="1">
    <source>
        <dbReference type="ARBA" id="ARBA00022578"/>
    </source>
</evidence>
<keyword evidence="11" id="KW-0808">Transferase</keyword>
<dbReference type="GO" id="GO:0015074">
    <property type="term" value="P:DNA integration"/>
    <property type="evidence" value="ECO:0007669"/>
    <property type="project" value="UniProtKB-KW"/>
</dbReference>
<feature type="domain" description="Integrase catalytic" evidence="15">
    <location>
        <begin position="72"/>
        <end position="164"/>
    </location>
</feature>
<dbReference type="OrthoDB" id="3257332at2759"/>
<keyword evidence="6" id="KW-0378">Hydrolase</keyword>
<keyword evidence="8" id="KW-0694">RNA-binding</keyword>
<dbReference type="PROSITE" id="PS50994">
    <property type="entry name" value="INTEGRASE"/>
    <property type="match status" value="1"/>
</dbReference>
<comment type="caution">
    <text evidence="16">The sequence shown here is derived from an EMBL/GenBank/DDBJ whole genome shotgun (WGS) entry which is preliminary data.</text>
</comment>
<evidence type="ECO:0000256" key="11">
    <source>
        <dbReference type="ARBA" id="ARBA00022932"/>
    </source>
</evidence>
<evidence type="ECO:0000256" key="8">
    <source>
        <dbReference type="ARBA" id="ARBA00022884"/>
    </source>
</evidence>
<dbReference type="Proteomes" id="UP000765509">
    <property type="component" value="Unassembled WGS sequence"/>
</dbReference>
<dbReference type="GO" id="GO:0003964">
    <property type="term" value="F:RNA-directed DNA polymerase activity"/>
    <property type="evidence" value="ECO:0007669"/>
    <property type="project" value="UniProtKB-KW"/>
</dbReference>
<dbReference type="GO" id="GO:0003887">
    <property type="term" value="F:DNA-directed DNA polymerase activity"/>
    <property type="evidence" value="ECO:0007669"/>
    <property type="project" value="UniProtKB-KW"/>
</dbReference>
<evidence type="ECO:0000256" key="14">
    <source>
        <dbReference type="ARBA" id="ARBA00049244"/>
    </source>
</evidence>
<dbReference type="AlphaFoldDB" id="A0A9Q3GNU4"/>
<dbReference type="InterPro" id="IPR012337">
    <property type="entry name" value="RNaseH-like_sf"/>
</dbReference>
<evidence type="ECO:0000256" key="12">
    <source>
        <dbReference type="ARBA" id="ARBA00023172"/>
    </source>
</evidence>
<evidence type="ECO:0000256" key="5">
    <source>
        <dbReference type="ARBA" id="ARBA00022759"/>
    </source>
</evidence>
<keyword evidence="12" id="KW-0233">DNA recombination</keyword>
<comment type="catalytic activity">
    <reaction evidence="14">
        <text>DNA(n) + a 2'-deoxyribonucleoside 5'-triphosphate = DNA(n+1) + diphosphate</text>
        <dbReference type="Rhea" id="RHEA:22508"/>
        <dbReference type="Rhea" id="RHEA-COMP:17339"/>
        <dbReference type="Rhea" id="RHEA-COMP:17340"/>
        <dbReference type="ChEBI" id="CHEBI:33019"/>
        <dbReference type="ChEBI" id="CHEBI:61560"/>
        <dbReference type="ChEBI" id="CHEBI:173112"/>
        <dbReference type="EC" id="2.7.7.7"/>
    </reaction>
</comment>
<proteinExistence type="predicted"/>
<keyword evidence="17" id="KW-1185">Reference proteome</keyword>
<dbReference type="EMBL" id="AVOT02003471">
    <property type="protein sequence ID" value="MBW0473635.1"/>
    <property type="molecule type" value="Genomic_DNA"/>
</dbReference>
<evidence type="ECO:0000256" key="9">
    <source>
        <dbReference type="ARBA" id="ARBA00022908"/>
    </source>
</evidence>
<keyword evidence="4" id="KW-0479">Metal-binding</keyword>
<keyword evidence="5" id="KW-0255">Endonuclease</keyword>
<accession>A0A9Q3GNU4</accession>
<keyword evidence="1" id="KW-0815">Transposition</keyword>
<evidence type="ECO:0000256" key="13">
    <source>
        <dbReference type="ARBA" id="ARBA00048173"/>
    </source>
</evidence>
<dbReference type="GO" id="GO:0003723">
    <property type="term" value="F:RNA binding"/>
    <property type="evidence" value="ECO:0007669"/>
    <property type="project" value="UniProtKB-KW"/>
</dbReference>
<evidence type="ECO:0000256" key="2">
    <source>
        <dbReference type="ARBA" id="ARBA00022695"/>
    </source>
</evidence>
<reference evidence="16" key="1">
    <citation type="submission" date="2021-03" db="EMBL/GenBank/DDBJ databases">
        <title>Draft genome sequence of rust myrtle Austropuccinia psidii MF-1, a brazilian biotype.</title>
        <authorList>
            <person name="Quecine M.C."/>
            <person name="Pachon D.M.R."/>
            <person name="Bonatelli M.L."/>
            <person name="Correr F.H."/>
            <person name="Franceschini L.M."/>
            <person name="Leite T.F."/>
            <person name="Margarido G.R.A."/>
            <person name="Almeida C.A."/>
            <person name="Ferrarezi J.A."/>
            <person name="Labate C.A."/>
        </authorList>
    </citation>
    <scope>NUCLEOTIDE SEQUENCE</scope>
    <source>
        <strain evidence="16">MF-1</strain>
    </source>
</reference>
<keyword evidence="9" id="KW-0229">DNA integration</keyword>
<dbReference type="InterPro" id="IPR039537">
    <property type="entry name" value="Retrotran_Ty1/copia-like"/>
</dbReference>
<keyword evidence="7" id="KW-0460">Magnesium</keyword>
<dbReference type="GO" id="GO:0004519">
    <property type="term" value="F:endonuclease activity"/>
    <property type="evidence" value="ECO:0007669"/>
    <property type="project" value="UniProtKB-KW"/>
</dbReference>